<sequence>MSAGLLVSCAGMETPSRIVPNSQGNCLGSTNALHGNQLPPMIAPTPLHTPSDSTSAEESEGPMMSPTMGFSMTPCIPSTAEYAGPYGFQLCFQQSSTAKSATWTYSSELRKLYCQIFKTCPIQLKLVLSPPVGCLIRAMPVYKKAEHVTEVVKRCPNHELGRDFNEGQVAPPSHLVRIEGSSVARYMRDGESGRQSVLVLYEPPQVGSEHTTVLLSFMCNSSCVGGMNRRPILLIISLETHEGQVLGRRCFEARVCACPGRDRRADEEGARRGRGREGAFRKTCRAGPLSMQVSRRRRLAPPP</sequence>
<dbReference type="Pfam" id="PF00870">
    <property type="entry name" value="P53"/>
    <property type="match status" value="1"/>
</dbReference>
<dbReference type="Gene3D" id="2.60.40.720">
    <property type="match status" value="1"/>
</dbReference>
<organism evidence="15 16">
    <name type="scientific">Eptatretus burgeri</name>
    <name type="common">Inshore hagfish</name>
    <dbReference type="NCBI Taxonomy" id="7764"/>
    <lineage>
        <taxon>Eukaryota</taxon>
        <taxon>Metazoa</taxon>
        <taxon>Chordata</taxon>
        <taxon>Craniata</taxon>
        <taxon>Vertebrata</taxon>
        <taxon>Cyclostomata</taxon>
        <taxon>Myxini</taxon>
        <taxon>Myxiniformes</taxon>
        <taxon>Myxinidae</taxon>
        <taxon>Eptatretinae</taxon>
        <taxon>Eptatretus</taxon>
    </lineage>
</organism>
<dbReference type="PRINTS" id="PR00386">
    <property type="entry name" value="P53SUPPRESSR"/>
</dbReference>
<dbReference type="CDD" id="cd08367">
    <property type="entry name" value="P53"/>
    <property type="match status" value="1"/>
</dbReference>
<evidence type="ECO:0000256" key="3">
    <source>
        <dbReference type="ARBA" id="ARBA00022723"/>
    </source>
</evidence>
<proteinExistence type="inferred from homology"/>
<dbReference type="InterPro" id="IPR002117">
    <property type="entry name" value="p53_tumour_suppressor"/>
</dbReference>
<dbReference type="InterPro" id="IPR057064">
    <property type="entry name" value="P53_central_site"/>
</dbReference>
<dbReference type="GO" id="GO:0046872">
    <property type="term" value="F:metal ion binding"/>
    <property type="evidence" value="ECO:0007669"/>
    <property type="project" value="UniProtKB-KW"/>
</dbReference>
<dbReference type="Ensembl" id="ENSEBUT00000010069.1">
    <property type="protein sequence ID" value="ENSEBUP00000009544.1"/>
    <property type="gene ID" value="ENSEBUG00000006141.1"/>
</dbReference>
<evidence type="ECO:0000256" key="12">
    <source>
        <dbReference type="RuleBase" id="RU003304"/>
    </source>
</evidence>
<dbReference type="InterPro" id="IPR012346">
    <property type="entry name" value="p53/RUNT-type_TF_DNA-bd_sf"/>
</dbReference>
<dbReference type="GO" id="GO:0005634">
    <property type="term" value="C:nucleus"/>
    <property type="evidence" value="ECO:0007669"/>
    <property type="project" value="UniProtKB-SubCell"/>
</dbReference>
<keyword evidence="4 10" id="KW-0862">Zinc</keyword>
<evidence type="ECO:0000256" key="4">
    <source>
        <dbReference type="ARBA" id="ARBA00022833"/>
    </source>
</evidence>
<dbReference type="GO" id="GO:0000978">
    <property type="term" value="F:RNA polymerase II cis-regulatory region sequence-specific DNA binding"/>
    <property type="evidence" value="ECO:0007669"/>
    <property type="project" value="TreeGrafter"/>
</dbReference>
<feature type="site" description="Interaction with DNA" evidence="11">
    <location>
        <position position="99"/>
    </location>
</feature>
<dbReference type="GeneTree" id="ENSGT00950000183153"/>
<evidence type="ECO:0000256" key="6">
    <source>
        <dbReference type="ARBA" id="ARBA00023125"/>
    </source>
</evidence>
<keyword evidence="16" id="KW-1185">Reference proteome</keyword>
<dbReference type="FunFam" id="2.60.40.720:FF:000002">
    <property type="entry name" value="Cellular tumor antigen p53"/>
    <property type="match status" value="1"/>
</dbReference>
<feature type="binding site" evidence="10">
    <location>
        <position position="155"/>
    </location>
    <ligand>
        <name>Zn(2+)</name>
        <dbReference type="ChEBI" id="CHEBI:29105"/>
    </ligand>
</feature>
<dbReference type="PROSITE" id="PS00348">
    <property type="entry name" value="P53"/>
    <property type="match status" value="1"/>
</dbReference>
<evidence type="ECO:0000256" key="5">
    <source>
        <dbReference type="ARBA" id="ARBA00023015"/>
    </source>
</evidence>
<reference evidence="15" key="1">
    <citation type="submission" date="2025-08" db="UniProtKB">
        <authorList>
            <consortium name="Ensembl"/>
        </authorList>
    </citation>
    <scope>IDENTIFICATION</scope>
</reference>
<feature type="region of interest" description="Disordered" evidence="13">
    <location>
        <begin position="43"/>
        <end position="63"/>
    </location>
</feature>
<evidence type="ECO:0000313" key="16">
    <source>
        <dbReference type="Proteomes" id="UP000694388"/>
    </source>
</evidence>
<dbReference type="GO" id="GO:0006915">
    <property type="term" value="P:apoptotic process"/>
    <property type="evidence" value="ECO:0007669"/>
    <property type="project" value="UniProtKB-KW"/>
</dbReference>
<dbReference type="OMA" id="REPCTHA"/>
<comment type="cofactor">
    <cofactor evidence="10 12">
        <name>Zn(2+)</name>
        <dbReference type="ChEBI" id="CHEBI:29105"/>
    </cofactor>
    <text evidence="10 12">Binds 1 zinc ion per subunit.</text>
</comment>
<feature type="domain" description="p53 DNA-binding" evidence="14">
    <location>
        <begin position="79"/>
        <end position="268"/>
    </location>
</feature>
<dbReference type="GO" id="GO:0000981">
    <property type="term" value="F:DNA-binding transcription factor activity, RNA polymerase II-specific"/>
    <property type="evidence" value="ECO:0007669"/>
    <property type="project" value="TreeGrafter"/>
</dbReference>
<reference evidence="15" key="2">
    <citation type="submission" date="2025-09" db="UniProtKB">
        <authorList>
            <consortium name="Ensembl"/>
        </authorList>
    </citation>
    <scope>IDENTIFICATION</scope>
</reference>
<comment type="similarity">
    <text evidence="1 12">Belongs to the p53 family.</text>
</comment>
<keyword evidence="5 12" id="KW-0805">Transcription regulation</keyword>
<name>A0A8C4Q3N9_EPTBU</name>
<dbReference type="GO" id="GO:0005737">
    <property type="term" value="C:cytoplasm"/>
    <property type="evidence" value="ECO:0007669"/>
    <property type="project" value="UniProtKB-SubCell"/>
</dbReference>
<evidence type="ECO:0000256" key="9">
    <source>
        <dbReference type="ARBA" id="ARBA00023242"/>
    </source>
</evidence>
<keyword evidence="3 10" id="KW-0479">Metal-binding</keyword>
<evidence type="ECO:0000256" key="11">
    <source>
        <dbReference type="PIRSR" id="PIRSR602117-2"/>
    </source>
</evidence>
<keyword evidence="12" id="KW-0963">Cytoplasm</keyword>
<dbReference type="PANTHER" id="PTHR11447:SF16">
    <property type="entry name" value="P53 PROTEIN LONG FORM VARIANT 1"/>
    <property type="match status" value="1"/>
</dbReference>
<evidence type="ECO:0000256" key="13">
    <source>
        <dbReference type="SAM" id="MobiDB-lite"/>
    </source>
</evidence>
<protein>
    <recommendedName>
        <fullName evidence="12">Cellular tumor antigen p53</fullName>
    </recommendedName>
</protein>
<evidence type="ECO:0000256" key="7">
    <source>
        <dbReference type="ARBA" id="ARBA00023159"/>
    </source>
</evidence>
<evidence type="ECO:0000256" key="1">
    <source>
        <dbReference type="ARBA" id="ARBA00006167"/>
    </source>
</evidence>
<dbReference type="AlphaFoldDB" id="A0A8C4Q3N9"/>
<dbReference type="PANTHER" id="PTHR11447">
    <property type="entry name" value="CELLULAR TUMOR ANTIGEN P53"/>
    <property type="match status" value="1"/>
</dbReference>
<feature type="binding site" evidence="10">
    <location>
        <position position="158"/>
    </location>
    <ligand>
        <name>Zn(2+)</name>
        <dbReference type="ChEBI" id="CHEBI:29105"/>
    </ligand>
</feature>
<feature type="binding site" evidence="10">
    <location>
        <position position="223"/>
    </location>
    <ligand>
        <name>Zn(2+)</name>
        <dbReference type="ChEBI" id="CHEBI:29105"/>
    </ligand>
</feature>
<keyword evidence="8 12" id="KW-0804">Transcription</keyword>
<dbReference type="InterPro" id="IPR011615">
    <property type="entry name" value="p53_DNA-bd"/>
</dbReference>
<dbReference type="SUPFAM" id="SSF49417">
    <property type="entry name" value="p53-like transcription factors"/>
    <property type="match status" value="1"/>
</dbReference>
<keyword evidence="9 12" id="KW-0539">Nucleus</keyword>
<dbReference type="Proteomes" id="UP000694388">
    <property type="component" value="Unplaced"/>
</dbReference>
<keyword evidence="2 12" id="KW-0053">Apoptosis</keyword>
<feature type="binding site" evidence="10">
    <location>
        <position position="219"/>
    </location>
    <ligand>
        <name>Zn(2+)</name>
        <dbReference type="ChEBI" id="CHEBI:29105"/>
    </ligand>
</feature>
<dbReference type="InterPro" id="IPR008967">
    <property type="entry name" value="p53-like_TF_DNA-bd_sf"/>
</dbReference>
<keyword evidence="12" id="KW-0131">Cell cycle</keyword>
<accession>A0A8C4Q3N9</accession>
<comment type="subunit">
    <text evidence="12">Binds DNA as a homotetramer.</text>
</comment>
<evidence type="ECO:0000313" key="15">
    <source>
        <dbReference type="Ensembl" id="ENSEBUP00000009544.1"/>
    </source>
</evidence>
<evidence type="ECO:0000256" key="8">
    <source>
        <dbReference type="ARBA" id="ARBA00023163"/>
    </source>
</evidence>
<evidence type="ECO:0000256" key="2">
    <source>
        <dbReference type="ARBA" id="ARBA00022703"/>
    </source>
</evidence>
<keyword evidence="7 12" id="KW-0010">Activator</keyword>
<evidence type="ECO:0000259" key="14">
    <source>
        <dbReference type="Pfam" id="PF00870"/>
    </source>
</evidence>
<comment type="function">
    <text evidence="12">Multifunctional transcription factor that induces cell cycle arrest, DNA repair or apoptosis upon binding to its target DNA sequence. Acts as a tumor suppressor in many tumor types; induces growth arrest or apoptosis depending on the physiological circumstances and cell type. Negatively regulates cell division by controlling expression of a set of genes required for this process. One of the activated genes is an inhibitor of cyclin-dependent kinases. Apoptosis induction seems to be mediated either by stimulation of BAX and FAS antigen expression, or by repression of Bcl-2 expression.</text>
</comment>
<evidence type="ECO:0000256" key="10">
    <source>
        <dbReference type="PIRSR" id="PIRSR602117-1"/>
    </source>
</evidence>
<comment type="subcellular location">
    <subcellularLocation>
        <location evidence="12">Cytoplasm</location>
    </subcellularLocation>
    <subcellularLocation>
        <location evidence="12">Nucleus</location>
    </subcellularLocation>
</comment>
<keyword evidence="6 12" id="KW-0238">DNA-binding</keyword>